<dbReference type="EMBL" id="NTMR01000016">
    <property type="protein sequence ID" value="PBK03773.1"/>
    <property type="molecule type" value="Genomic_DNA"/>
</dbReference>
<organism evidence="7 8">
    <name type="scientific">Pseudomonas abyssi</name>
    <dbReference type="NCBI Taxonomy" id="170540"/>
    <lineage>
        <taxon>Bacteria</taxon>
        <taxon>Pseudomonadati</taxon>
        <taxon>Pseudomonadota</taxon>
        <taxon>Gammaproteobacteria</taxon>
        <taxon>Pseudomonadales</taxon>
        <taxon>Pseudomonadaceae</taxon>
        <taxon>Pseudomonas</taxon>
    </lineage>
</organism>
<dbReference type="PANTHER" id="PTHR42953">
    <property type="entry name" value="HIGH-AFFINITY ZINC UPTAKE SYSTEM PROTEIN ZNUA-RELATED"/>
    <property type="match status" value="1"/>
</dbReference>
<comment type="similarity">
    <text evidence="1">Belongs to the bacterial solute-binding protein 9 family.</text>
</comment>
<gene>
    <name evidence="7" type="ORF">CNQ84_12815</name>
</gene>
<dbReference type="AlphaFoldDB" id="A0A2A3MG55"/>
<name>A0A2A3MG55_9PSED</name>
<dbReference type="InterPro" id="IPR050492">
    <property type="entry name" value="Bact_metal-bind_prot9"/>
</dbReference>
<evidence type="ECO:0000313" key="8">
    <source>
        <dbReference type="Proteomes" id="UP000242313"/>
    </source>
</evidence>
<sequence>MLLRLLSALAAGLLLSCSAFADSRVLTTIKPVQLISAALLNGIDEPAVLLPPGASPHSFALRPSDRRALADAERIYWVGPNLERFLEDVLHDAANARELMDVHGLTLREYAEEHAEHGHDHHDHHHDEGSLDPHIWLSLDNALVLARWMKQDLAPLYPEQQAQLDANLAHFEQQVGELEQALQARFLPLKDKPYFVFHDAYAYLEEYLGIKHRDVFSLSHEVQPGARHVNELRAKLRDAGRACVFSEPQFTPRLVNSLTAGLPVESAQLDPLGADTPASADGYVHMLSTLTDNLGGCLESL</sequence>
<evidence type="ECO:0000256" key="2">
    <source>
        <dbReference type="ARBA" id="ARBA00015915"/>
    </source>
</evidence>
<dbReference type="Proteomes" id="UP000242313">
    <property type="component" value="Unassembled WGS sequence"/>
</dbReference>
<dbReference type="GO" id="GO:0006829">
    <property type="term" value="P:zinc ion transport"/>
    <property type="evidence" value="ECO:0007669"/>
    <property type="project" value="UniProtKB-KW"/>
</dbReference>
<accession>A0A2A3MG55</accession>
<keyword evidence="5" id="KW-0406">Ion transport</keyword>
<protein>
    <recommendedName>
        <fullName evidence="2">High-affinity zinc uptake system protein ZnuA</fullName>
    </recommendedName>
</protein>
<dbReference type="InterPro" id="IPR006129">
    <property type="entry name" value="AdhesinB"/>
</dbReference>
<reference evidence="7 8" key="1">
    <citation type="submission" date="2017-09" db="EMBL/GenBank/DDBJ databases">
        <title>Pseudomonas abyssi sp. nov. isolated from Abyssopelagic Water.</title>
        <authorList>
            <person name="Wei Y."/>
        </authorList>
    </citation>
    <scope>NUCLEOTIDE SEQUENCE [LARGE SCALE GENOMIC DNA]</scope>
    <source>
        <strain evidence="7 8">MT5</strain>
    </source>
</reference>
<dbReference type="InterPro" id="IPR006127">
    <property type="entry name" value="ZnuA-like"/>
</dbReference>
<evidence type="ECO:0000313" key="7">
    <source>
        <dbReference type="EMBL" id="PBK03773.1"/>
    </source>
</evidence>
<feature type="chain" id="PRO_5012404211" description="High-affinity zinc uptake system protein ZnuA" evidence="6">
    <location>
        <begin position="22"/>
        <end position="301"/>
    </location>
</feature>
<dbReference type="GO" id="GO:0046872">
    <property type="term" value="F:metal ion binding"/>
    <property type="evidence" value="ECO:0007669"/>
    <property type="project" value="InterPro"/>
</dbReference>
<evidence type="ECO:0000256" key="6">
    <source>
        <dbReference type="SAM" id="SignalP"/>
    </source>
</evidence>
<evidence type="ECO:0000256" key="4">
    <source>
        <dbReference type="ARBA" id="ARBA00022729"/>
    </source>
</evidence>
<dbReference type="PROSITE" id="PS51257">
    <property type="entry name" value="PROKAR_LIPOPROTEIN"/>
    <property type="match status" value="1"/>
</dbReference>
<dbReference type="SUPFAM" id="SSF53807">
    <property type="entry name" value="Helical backbone' metal receptor"/>
    <property type="match status" value="1"/>
</dbReference>
<keyword evidence="5" id="KW-0862">Zinc</keyword>
<keyword evidence="5" id="KW-0864">Zinc transport</keyword>
<evidence type="ECO:0000256" key="1">
    <source>
        <dbReference type="ARBA" id="ARBA00011028"/>
    </source>
</evidence>
<proteinExistence type="inferred from homology"/>
<keyword evidence="4 6" id="KW-0732">Signal</keyword>
<dbReference type="Pfam" id="PF01297">
    <property type="entry name" value="ZnuA"/>
    <property type="match status" value="1"/>
</dbReference>
<dbReference type="PRINTS" id="PR00691">
    <property type="entry name" value="ADHESINB"/>
</dbReference>
<dbReference type="RefSeq" id="WP_096005250.1">
    <property type="nucleotide sequence ID" value="NZ_NTMR01000016.1"/>
</dbReference>
<comment type="caution">
    <text evidence="7">The sequence shown here is derived from an EMBL/GenBank/DDBJ whole genome shotgun (WGS) entry which is preliminary data.</text>
</comment>
<dbReference type="PANTHER" id="PTHR42953:SF3">
    <property type="entry name" value="HIGH-AFFINITY ZINC UPTAKE SYSTEM PROTEIN ZNUA"/>
    <property type="match status" value="1"/>
</dbReference>
<evidence type="ECO:0000256" key="5">
    <source>
        <dbReference type="ARBA" id="ARBA00022906"/>
    </source>
</evidence>
<dbReference type="GO" id="GO:0007155">
    <property type="term" value="P:cell adhesion"/>
    <property type="evidence" value="ECO:0007669"/>
    <property type="project" value="InterPro"/>
</dbReference>
<keyword evidence="8" id="KW-1185">Reference proteome</keyword>
<dbReference type="Gene3D" id="3.40.50.1980">
    <property type="entry name" value="Nitrogenase molybdenum iron protein domain"/>
    <property type="match status" value="2"/>
</dbReference>
<keyword evidence="3" id="KW-0813">Transport</keyword>
<evidence type="ECO:0000256" key="3">
    <source>
        <dbReference type="ARBA" id="ARBA00022448"/>
    </source>
</evidence>
<feature type="signal peptide" evidence="6">
    <location>
        <begin position="1"/>
        <end position="21"/>
    </location>
</feature>